<dbReference type="Gene3D" id="3.90.1170.10">
    <property type="entry name" value="Ribosomal protein L10e/L16"/>
    <property type="match status" value="1"/>
</dbReference>
<dbReference type="Pfam" id="PF00252">
    <property type="entry name" value="Ribosomal_L16"/>
    <property type="match status" value="1"/>
</dbReference>
<organism evidence="4 5">
    <name type="scientific">Flavobacterium saliperosum S13</name>
    <dbReference type="NCBI Taxonomy" id="1341155"/>
    <lineage>
        <taxon>Bacteria</taxon>
        <taxon>Pseudomonadati</taxon>
        <taxon>Bacteroidota</taxon>
        <taxon>Flavobacteriia</taxon>
        <taxon>Flavobacteriales</taxon>
        <taxon>Flavobacteriaceae</taxon>
        <taxon>Flavobacterium</taxon>
    </lineage>
</organism>
<proteinExistence type="inferred from homology"/>
<evidence type="ECO:0000313" key="4">
    <source>
        <dbReference type="EMBL" id="ESU23587.1"/>
    </source>
</evidence>
<dbReference type="InterPro" id="IPR036920">
    <property type="entry name" value="Ribosomal_uL16_sf"/>
</dbReference>
<sequence>MFEVGGVPLSVAKEALRLAAQKMPVKTKFIVARDFEA</sequence>
<protein>
    <submittedName>
        <fullName evidence="4">50S ribosomal protein L16</fullName>
    </submittedName>
</protein>
<comment type="caution">
    <text evidence="4">The sequence shown here is derived from an EMBL/GenBank/DDBJ whole genome shotgun (WGS) entry which is preliminary data.</text>
</comment>
<dbReference type="EMBL" id="AVFO01000042">
    <property type="protein sequence ID" value="ESU23587.1"/>
    <property type="molecule type" value="Genomic_DNA"/>
</dbReference>
<evidence type="ECO:0000256" key="2">
    <source>
        <dbReference type="ARBA" id="ARBA00022980"/>
    </source>
</evidence>
<evidence type="ECO:0000256" key="1">
    <source>
        <dbReference type="ARBA" id="ARBA00008931"/>
    </source>
</evidence>
<dbReference type="Proteomes" id="UP000018234">
    <property type="component" value="Unassembled WGS sequence"/>
</dbReference>
<gene>
    <name evidence="4" type="ORF">FSS13T_23160</name>
</gene>
<keyword evidence="3" id="KW-0687">Ribonucleoprotein</keyword>
<dbReference type="GO" id="GO:0005840">
    <property type="term" value="C:ribosome"/>
    <property type="evidence" value="ECO:0007669"/>
    <property type="project" value="UniProtKB-KW"/>
</dbReference>
<evidence type="ECO:0000313" key="5">
    <source>
        <dbReference type="Proteomes" id="UP000018234"/>
    </source>
</evidence>
<keyword evidence="5" id="KW-1185">Reference proteome</keyword>
<name>A0ABP2ZUV1_9FLAO</name>
<keyword evidence="2 4" id="KW-0689">Ribosomal protein</keyword>
<dbReference type="SUPFAM" id="SSF54686">
    <property type="entry name" value="Ribosomal protein L16p/L10e"/>
    <property type="match status" value="1"/>
</dbReference>
<evidence type="ECO:0000256" key="3">
    <source>
        <dbReference type="ARBA" id="ARBA00023274"/>
    </source>
</evidence>
<reference evidence="4 5" key="1">
    <citation type="submission" date="2013-08" db="EMBL/GenBank/DDBJ databases">
        <title>Flavobacterium saliperosum type strain genome sequencing.</title>
        <authorList>
            <person name="Lee K."/>
            <person name="Yi H."/>
            <person name="Park S."/>
            <person name="Chun J."/>
        </authorList>
    </citation>
    <scope>NUCLEOTIDE SEQUENCE [LARGE SCALE GENOMIC DNA]</scope>
    <source>
        <strain evidence="4 5">S13</strain>
    </source>
</reference>
<accession>A0ABP2ZUV1</accession>
<dbReference type="InterPro" id="IPR047873">
    <property type="entry name" value="Ribosomal_uL16"/>
</dbReference>
<comment type="similarity">
    <text evidence="1">Belongs to the universal ribosomal protein uL16 family.</text>
</comment>